<keyword evidence="3" id="KW-1185">Reference proteome</keyword>
<feature type="compositionally biased region" description="Acidic residues" evidence="1">
    <location>
        <begin position="286"/>
        <end position="302"/>
    </location>
</feature>
<organism evidence="2 3">
    <name type="scientific">Allorhodopirellula heiligendammensis</name>
    <dbReference type="NCBI Taxonomy" id="2714739"/>
    <lineage>
        <taxon>Bacteria</taxon>
        <taxon>Pseudomonadati</taxon>
        <taxon>Planctomycetota</taxon>
        <taxon>Planctomycetia</taxon>
        <taxon>Pirellulales</taxon>
        <taxon>Pirellulaceae</taxon>
        <taxon>Allorhodopirellula</taxon>
    </lineage>
</organism>
<protein>
    <recommendedName>
        <fullName evidence="4">Caspase domain protein</fullName>
    </recommendedName>
</protein>
<feature type="region of interest" description="Disordered" evidence="1">
    <location>
        <begin position="286"/>
        <end position="348"/>
    </location>
</feature>
<gene>
    <name evidence="2" type="ORF">Poly21_49560</name>
</gene>
<name>A0A5C6BIM9_9BACT</name>
<evidence type="ECO:0000313" key="3">
    <source>
        <dbReference type="Proteomes" id="UP000319908"/>
    </source>
</evidence>
<proteinExistence type="predicted"/>
<evidence type="ECO:0000313" key="2">
    <source>
        <dbReference type="EMBL" id="TWU11049.1"/>
    </source>
</evidence>
<comment type="caution">
    <text evidence="2">The sequence shown here is derived from an EMBL/GenBank/DDBJ whole genome shotgun (WGS) entry which is preliminary data.</text>
</comment>
<reference evidence="2 3" key="1">
    <citation type="journal article" date="2020" name="Antonie Van Leeuwenhoek">
        <title>Rhodopirellula heiligendammensis sp. nov., Rhodopirellula pilleata sp. nov., and Rhodopirellula solitaria sp. nov. isolated from natural or artificial marine surfaces in Northern Germany and California, USA, and emended description of the genus Rhodopirellula.</title>
        <authorList>
            <person name="Kallscheuer N."/>
            <person name="Wiegand S."/>
            <person name="Jogler M."/>
            <person name="Boedeker C."/>
            <person name="Peeters S.H."/>
            <person name="Rast P."/>
            <person name="Heuer A."/>
            <person name="Jetten M.S.M."/>
            <person name="Rohde M."/>
            <person name="Jogler C."/>
        </authorList>
    </citation>
    <scope>NUCLEOTIDE SEQUENCE [LARGE SCALE GENOMIC DNA]</scope>
    <source>
        <strain evidence="2 3">Poly21</strain>
    </source>
</reference>
<evidence type="ECO:0000256" key="1">
    <source>
        <dbReference type="SAM" id="MobiDB-lite"/>
    </source>
</evidence>
<sequence length="348" mass="37559">MFSRSIFLACCLASVSGYTDATATVDGLAADAASAVADSAKPSWLLVVCGLPGDDAHRERLSGAVEQIMSAATSVLQVPAENVTALVGDEAMQETLQPTLDRTLEICTRESLQDAVTTLCETVPANADCWIILLGHADLYAGKSRFNVQGPDLDQTDMAAWLQPLQAKRQIVLVTMPVSGFWLKPLAGANRIVVSATEADQEYTGTEMPYALADVLTGRGEHEKLRDADGDGEFSLFDLYVIVNLEIHGRFKSLERLQTEHAQLEDNGDGRGSEVQSPYIPADPVETEEVAADDQPDDEDVTQEVVPVDGEQVLPTEPKSLTAPKPITNESMDGYRARQVLLDEPADQ</sequence>
<dbReference type="Proteomes" id="UP000319908">
    <property type="component" value="Unassembled WGS sequence"/>
</dbReference>
<accession>A0A5C6BIM9</accession>
<dbReference type="EMBL" id="SJPU01000003">
    <property type="protein sequence ID" value="TWU11049.1"/>
    <property type="molecule type" value="Genomic_DNA"/>
</dbReference>
<evidence type="ECO:0008006" key="4">
    <source>
        <dbReference type="Google" id="ProtNLM"/>
    </source>
</evidence>
<dbReference type="AlphaFoldDB" id="A0A5C6BIM9"/>